<feature type="region of interest" description="Disordered" evidence="1">
    <location>
        <begin position="244"/>
        <end position="310"/>
    </location>
</feature>
<comment type="caution">
    <text evidence="2">The sequence shown here is derived from an EMBL/GenBank/DDBJ whole genome shotgun (WGS) entry which is preliminary data.</text>
</comment>
<feature type="compositionally biased region" description="Polar residues" evidence="1">
    <location>
        <begin position="112"/>
        <end position="126"/>
    </location>
</feature>
<dbReference type="AlphaFoldDB" id="A0AAE0GVQ7"/>
<feature type="region of interest" description="Disordered" evidence="1">
    <location>
        <begin position="165"/>
        <end position="195"/>
    </location>
</feature>
<protein>
    <submittedName>
        <fullName evidence="2">Uncharacterized protein</fullName>
    </submittedName>
</protein>
<reference evidence="2 3" key="1">
    <citation type="journal article" date="2015" name="Genome Biol. Evol.">
        <title>Comparative Genomics of a Bacterivorous Green Alga Reveals Evolutionary Causalities and Consequences of Phago-Mixotrophic Mode of Nutrition.</title>
        <authorList>
            <person name="Burns J.A."/>
            <person name="Paasch A."/>
            <person name="Narechania A."/>
            <person name="Kim E."/>
        </authorList>
    </citation>
    <scope>NUCLEOTIDE SEQUENCE [LARGE SCALE GENOMIC DNA]</scope>
    <source>
        <strain evidence="2 3">PLY_AMNH</strain>
    </source>
</reference>
<accession>A0AAE0GVQ7</accession>
<evidence type="ECO:0000256" key="1">
    <source>
        <dbReference type="SAM" id="MobiDB-lite"/>
    </source>
</evidence>
<name>A0AAE0GVQ7_9CHLO</name>
<feature type="region of interest" description="Disordered" evidence="1">
    <location>
        <begin position="112"/>
        <end position="132"/>
    </location>
</feature>
<keyword evidence="3" id="KW-1185">Reference proteome</keyword>
<proteinExistence type="predicted"/>
<gene>
    <name evidence="2" type="ORF">CYMTET_7200</name>
</gene>
<evidence type="ECO:0000313" key="2">
    <source>
        <dbReference type="EMBL" id="KAK3285187.1"/>
    </source>
</evidence>
<dbReference type="Proteomes" id="UP001190700">
    <property type="component" value="Unassembled WGS sequence"/>
</dbReference>
<sequence>MALADVLPDEELLALLFSCDERLGKVEFLKRAQLISLCHAQARALAHFRNASRILPQPPASFEPIILSLVVSGDAAVGGAASDPSLIPAVTFCEKGAGNGSAILDTRTVSSQITTTRPATGSSSTRRLTRQAPPVRVERHFFHSVDSASGSIGTSEQPDIHAVFESGESEDESEYPPGYYDESDDDCEEFDGHLASPQFCPSQLAQAPALGTGSQGESHGGVLDVAAADFFPQTFISTGHASLSSEHVDPVNDDNDEFYPYSSDGHEEHDSGGAYEDDADPSDYDSGDHHDSGSGGASSESYGGYSSGSY</sequence>
<dbReference type="EMBL" id="LGRX02001934">
    <property type="protein sequence ID" value="KAK3285187.1"/>
    <property type="molecule type" value="Genomic_DNA"/>
</dbReference>
<organism evidence="2 3">
    <name type="scientific">Cymbomonas tetramitiformis</name>
    <dbReference type="NCBI Taxonomy" id="36881"/>
    <lineage>
        <taxon>Eukaryota</taxon>
        <taxon>Viridiplantae</taxon>
        <taxon>Chlorophyta</taxon>
        <taxon>Pyramimonadophyceae</taxon>
        <taxon>Pyramimonadales</taxon>
        <taxon>Pyramimonadaceae</taxon>
        <taxon>Cymbomonas</taxon>
    </lineage>
</organism>
<feature type="compositionally biased region" description="Low complexity" evidence="1">
    <location>
        <begin position="297"/>
        <end position="310"/>
    </location>
</feature>
<evidence type="ECO:0000313" key="3">
    <source>
        <dbReference type="Proteomes" id="UP001190700"/>
    </source>
</evidence>
<feature type="compositionally biased region" description="Acidic residues" evidence="1">
    <location>
        <begin position="275"/>
        <end position="285"/>
    </location>
</feature>